<gene>
    <name evidence="1" type="ORF">TNCT_42501</name>
</gene>
<comment type="caution">
    <text evidence="1">The sequence shown here is derived from an EMBL/GenBank/DDBJ whole genome shotgun (WGS) entry which is preliminary data.</text>
</comment>
<dbReference type="AlphaFoldDB" id="A0A8X6L6I6"/>
<name>A0A8X6L6I6_TRICU</name>
<protein>
    <submittedName>
        <fullName evidence="1">Uncharacterized protein</fullName>
    </submittedName>
</protein>
<organism evidence="1 2">
    <name type="scientific">Trichonephila clavata</name>
    <name type="common">Joro spider</name>
    <name type="synonym">Nephila clavata</name>
    <dbReference type="NCBI Taxonomy" id="2740835"/>
    <lineage>
        <taxon>Eukaryota</taxon>
        <taxon>Metazoa</taxon>
        <taxon>Ecdysozoa</taxon>
        <taxon>Arthropoda</taxon>
        <taxon>Chelicerata</taxon>
        <taxon>Arachnida</taxon>
        <taxon>Araneae</taxon>
        <taxon>Araneomorphae</taxon>
        <taxon>Entelegynae</taxon>
        <taxon>Araneoidea</taxon>
        <taxon>Nephilidae</taxon>
        <taxon>Trichonephila</taxon>
    </lineage>
</organism>
<evidence type="ECO:0000313" key="1">
    <source>
        <dbReference type="EMBL" id="GFQ95658.1"/>
    </source>
</evidence>
<sequence length="97" mass="11202">MKHTAKTILRQRKSHHAPVLLGKIENLPTQAVRTPLPQAEGDVLQEGKYCSKDVHFLSHWLAHILDKRGRGKFSEQKTEAPDLSLRSHEIEMRYRLP</sequence>
<accession>A0A8X6L6I6</accession>
<proteinExistence type="predicted"/>
<evidence type="ECO:0000313" key="2">
    <source>
        <dbReference type="Proteomes" id="UP000887116"/>
    </source>
</evidence>
<reference evidence="1" key="1">
    <citation type="submission" date="2020-07" db="EMBL/GenBank/DDBJ databases">
        <title>Multicomponent nature underlies the extraordinary mechanical properties of spider dragline silk.</title>
        <authorList>
            <person name="Kono N."/>
            <person name="Nakamura H."/>
            <person name="Mori M."/>
            <person name="Yoshida Y."/>
            <person name="Ohtoshi R."/>
            <person name="Malay A.D."/>
            <person name="Moran D.A.P."/>
            <person name="Tomita M."/>
            <person name="Numata K."/>
            <person name="Arakawa K."/>
        </authorList>
    </citation>
    <scope>NUCLEOTIDE SEQUENCE</scope>
</reference>
<dbReference type="EMBL" id="BMAO01014550">
    <property type="protein sequence ID" value="GFQ95658.1"/>
    <property type="molecule type" value="Genomic_DNA"/>
</dbReference>
<dbReference type="Proteomes" id="UP000887116">
    <property type="component" value="Unassembled WGS sequence"/>
</dbReference>
<keyword evidence="2" id="KW-1185">Reference proteome</keyword>